<comment type="caution">
    <text evidence="9">The sequence shown here is derived from an EMBL/GenBank/DDBJ whole genome shotgun (WGS) entry which is preliminary data.</text>
</comment>
<keyword evidence="5" id="KW-0378">Hydrolase</keyword>
<reference evidence="9 10" key="1">
    <citation type="submission" date="2018-01" db="EMBL/GenBank/DDBJ databases">
        <title>A novel member of the phylum Bacteroidetes isolated from glacier ice.</title>
        <authorList>
            <person name="Liu Q."/>
            <person name="Xin Y.-H."/>
        </authorList>
    </citation>
    <scope>NUCLEOTIDE SEQUENCE [LARGE SCALE GENOMIC DNA]</scope>
    <source>
        <strain evidence="9 10">RB1R16</strain>
    </source>
</reference>
<proteinExistence type="inferred from homology"/>
<keyword evidence="6" id="KW-0694">RNA-binding</keyword>
<evidence type="ECO:0000256" key="5">
    <source>
        <dbReference type="ARBA" id="ARBA00022801"/>
    </source>
</evidence>
<accession>A0A2S7SU02</accession>
<dbReference type="GO" id="GO:0003729">
    <property type="term" value="F:mRNA binding"/>
    <property type="evidence" value="ECO:0007669"/>
    <property type="project" value="InterPro"/>
</dbReference>
<dbReference type="SUPFAM" id="SSF54786">
    <property type="entry name" value="YcfA/nrd intein domain"/>
    <property type="match status" value="1"/>
</dbReference>
<keyword evidence="4" id="KW-0255">Endonuclease</keyword>
<evidence type="ECO:0000313" key="10">
    <source>
        <dbReference type="Proteomes" id="UP000239872"/>
    </source>
</evidence>
<keyword evidence="7" id="KW-0346">Stress response</keyword>
<dbReference type="GO" id="GO:0004519">
    <property type="term" value="F:endonuclease activity"/>
    <property type="evidence" value="ECO:0007669"/>
    <property type="project" value="UniProtKB-KW"/>
</dbReference>
<evidence type="ECO:0000256" key="6">
    <source>
        <dbReference type="ARBA" id="ARBA00022884"/>
    </source>
</evidence>
<evidence type="ECO:0000256" key="3">
    <source>
        <dbReference type="ARBA" id="ARBA00022722"/>
    </source>
</evidence>
<evidence type="ECO:0000313" key="9">
    <source>
        <dbReference type="EMBL" id="PQJ10390.1"/>
    </source>
</evidence>
<dbReference type="Pfam" id="PF07927">
    <property type="entry name" value="HicA_toxin"/>
    <property type="match status" value="1"/>
</dbReference>
<dbReference type="Proteomes" id="UP000239872">
    <property type="component" value="Unassembled WGS sequence"/>
</dbReference>
<dbReference type="Gene3D" id="3.30.920.30">
    <property type="entry name" value="Hypothetical protein"/>
    <property type="match status" value="1"/>
</dbReference>
<feature type="region of interest" description="Disordered" evidence="8">
    <location>
        <begin position="39"/>
        <end position="61"/>
    </location>
</feature>
<keyword evidence="3" id="KW-0540">Nuclease</keyword>
<evidence type="ECO:0000256" key="4">
    <source>
        <dbReference type="ARBA" id="ARBA00022759"/>
    </source>
</evidence>
<evidence type="ECO:0000256" key="2">
    <source>
        <dbReference type="ARBA" id="ARBA00022649"/>
    </source>
</evidence>
<evidence type="ECO:0000256" key="8">
    <source>
        <dbReference type="SAM" id="MobiDB-lite"/>
    </source>
</evidence>
<evidence type="ECO:0000256" key="7">
    <source>
        <dbReference type="ARBA" id="ARBA00023016"/>
    </source>
</evidence>
<keyword evidence="10" id="KW-1185">Reference proteome</keyword>
<evidence type="ECO:0000256" key="1">
    <source>
        <dbReference type="ARBA" id="ARBA00006620"/>
    </source>
</evidence>
<keyword evidence="2" id="KW-1277">Toxin-antitoxin system</keyword>
<dbReference type="EMBL" id="PPSL01000003">
    <property type="protein sequence ID" value="PQJ10390.1"/>
    <property type="molecule type" value="Genomic_DNA"/>
</dbReference>
<sequence>MKSSELIRMVKKAGWVEIRQTGSHKIFVHPGFQYSLPVPDHGSKEVPTGTANSILKKAGLK</sequence>
<protein>
    <submittedName>
        <fullName evidence="9">Toxin HicA</fullName>
    </submittedName>
</protein>
<comment type="similarity">
    <text evidence="1">Belongs to the HicA mRNA interferase family.</text>
</comment>
<dbReference type="InterPro" id="IPR038570">
    <property type="entry name" value="HicA_sf"/>
</dbReference>
<dbReference type="InterPro" id="IPR012933">
    <property type="entry name" value="HicA_mRNA_interferase"/>
</dbReference>
<dbReference type="GO" id="GO:0016787">
    <property type="term" value="F:hydrolase activity"/>
    <property type="evidence" value="ECO:0007669"/>
    <property type="project" value="UniProtKB-KW"/>
</dbReference>
<dbReference type="OrthoDB" id="9798547at2"/>
<name>A0A2S7SU02_9BACT</name>
<gene>
    <name evidence="9" type="ORF">CJD36_010455</name>
</gene>
<organism evidence="9 10">
    <name type="scientific">Flavipsychrobacter stenotrophus</name>
    <dbReference type="NCBI Taxonomy" id="2077091"/>
    <lineage>
        <taxon>Bacteria</taxon>
        <taxon>Pseudomonadati</taxon>
        <taxon>Bacteroidota</taxon>
        <taxon>Chitinophagia</taxon>
        <taxon>Chitinophagales</taxon>
        <taxon>Chitinophagaceae</taxon>
        <taxon>Flavipsychrobacter</taxon>
    </lineage>
</organism>
<dbReference type="AlphaFoldDB" id="A0A2S7SU02"/>